<protein>
    <submittedName>
        <fullName evidence="1">Uncharacterized protein</fullName>
    </submittedName>
</protein>
<comment type="caution">
    <text evidence="1">The sequence shown here is derived from an EMBL/GenBank/DDBJ whole genome shotgun (WGS) entry which is preliminary data.</text>
</comment>
<reference evidence="1" key="1">
    <citation type="journal article" date="2019" name="bioRxiv">
        <title>The Genome of the Zebra Mussel, Dreissena polymorpha: A Resource for Invasive Species Research.</title>
        <authorList>
            <person name="McCartney M.A."/>
            <person name="Auch B."/>
            <person name="Kono T."/>
            <person name="Mallez S."/>
            <person name="Zhang Y."/>
            <person name="Obille A."/>
            <person name="Becker A."/>
            <person name="Abrahante J.E."/>
            <person name="Garbe J."/>
            <person name="Badalamenti J.P."/>
            <person name="Herman A."/>
            <person name="Mangelson H."/>
            <person name="Liachko I."/>
            <person name="Sullivan S."/>
            <person name="Sone E.D."/>
            <person name="Koren S."/>
            <person name="Silverstein K.A.T."/>
            <person name="Beckman K.B."/>
            <person name="Gohl D.M."/>
        </authorList>
    </citation>
    <scope>NUCLEOTIDE SEQUENCE</scope>
    <source>
        <strain evidence="1">Duluth1</strain>
        <tissue evidence="1">Whole animal</tissue>
    </source>
</reference>
<proteinExistence type="predicted"/>
<keyword evidence="2" id="KW-1185">Reference proteome</keyword>
<dbReference type="Proteomes" id="UP000828390">
    <property type="component" value="Unassembled WGS sequence"/>
</dbReference>
<dbReference type="EMBL" id="JAIWYP010000005">
    <property type="protein sequence ID" value="KAH3821797.1"/>
    <property type="molecule type" value="Genomic_DNA"/>
</dbReference>
<accession>A0A9D4JVG8</accession>
<organism evidence="1 2">
    <name type="scientific">Dreissena polymorpha</name>
    <name type="common">Zebra mussel</name>
    <name type="synonym">Mytilus polymorpha</name>
    <dbReference type="NCBI Taxonomy" id="45954"/>
    <lineage>
        <taxon>Eukaryota</taxon>
        <taxon>Metazoa</taxon>
        <taxon>Spiralia</taxon>
        <taxon>Lophotrochozoa</taxon>
        <taxon>Mollusca</taxon>
        <taxon>Bivalvia</taxon>
        <taxon>Autobranchia</taxon>
        <taxon>Heteroconchia</taxon>
        <taxon>Euheterodonta</taxon>
        <taxon>Imparidentia</taxon>
        <taxon>Neoheterodontei</taxon>
        <taxon>Myida</taxon>
        <taxon>Dreissenoidea</taxon>
        <taxon>Dreissenidae</taxon>
        <taxon>Dreissena</taxon>
    </lineage>
</organism>
<name>A0A9D4JVG8_DREPO</name>
<gene>
    <name evidence="1" type="ORF">DPMN_123565</name>
</gene>
<dbReference type="AlphaFoldDB" id="A0A9D4JVG8"/>
<evidence type="ECO:0000313" key="1">
    <source>
        <dbReference type="EMBL" id="KAH3821797.1"/>
    </source>
</evidence>
<evidence type="ECO:0000313" key="2">
    <source>
        <dbReference type="Proteomes" id="UP000828390"/>
    </source>
</evidence>
<sequence length="72" mass="7940">MNLLSSTRKKCRAVRSNTIIISLPVVPSGNIPLTSQLKAYLFWGSVVRCVHVLPSFLTSASWRPHFIGGSRS</sequence>
<reference evidence="1" key="2">
    <citation type="submission" date="2020-11" db="EMBL/GenBank/DDBJ databases">
        <authorList>
            <person name="McCartney M.A."/>
            <person name="Auch B."/>
            <person name="Kono T."/>
            <person name="Mallez S."/>
            <person name="Becker A."/>
            <person name="Gohl D.M."/>
            <person name="Silverstein K.A.T."/>
            <person name="Koren S."/>
            <person name="Bechman K.B."/>
            <person name="Herman A."/>
            <person name="Abrahante J.E."/>
            <person name="Garbe J."/>
        </authorList>
    </citation>
    <scope>NUCLEOTIDE SEQUENCE</scope>
    <source>
        <strain evidence="1">Duluth1</strain>
        <tissue evidence="1">Whole animal</tissue>
    </source>
</reference>